<dbReference type="InParanoid" id="A0A6P7G1Q8"/>
<dbReference type="RefSeq" id="XP_028138575.1">
    <property type="nucleotide sequence ID" value="XM_028282774.1"/>
</dbReference>
<dbReference type="OrthoDB" id="7460238at2759"/>
<dbReference type="AlphaFoldDB" id="A0A6P7G1Q8"/>
<accession>A0A6P7G1Q8</accession>
<feature type="signal peptide" evidence="1">
    <location>
        <begin position="1"/>
        <end position="16"/>
    </location>
</feature>
<keyword evidence="1" id="KW-0732">Signal</keyword>
<reference evidence="2" key="1">
    <citation type="submission" date="2025-08" db="UniProtKB">
        <authorList>
            <consortium name="RefSeq"/>
        </authorList>
    </citation>
    <scope>IDENTIFICATION</scope>
    <source>
        <tissue evidence="2">Whole insect</tissue>
    </source>
</reference>
<dbReference type="SUPFAM" id="SSF47565">
    <property type="entry name" value="Insect pheromone/odorant-binding proteins"/>
    <property type="match status" value="1"/>
</dbReference>
<gene>
    <name evidence="2" type="primary">LOC114332966</name>
</gene>
<dbReference type="InterPro" id="IPR036728">
    <property type="entry name" value="PBP_GOBP_sf"/>
</dbReference>
<sequence length="118" mass="12967">MKILIVLVILFGIAWTDDNIFKDFWRAVDECEAGPGGANEVKFPVDQQKSGAAVSCVMIKSGLVTENGDPVASNIRKMFASVRDEQEIDTLLQKCTKNGNTPEEAAVNMFKCLQIKKS</sequence>
<evidence type="ECO:0000256" key="1">
    <source>
        <dbReference type="SAM" id="SignalP"/>
    </source>
</evidence>
<dbReference type="InterPro" id="IPR006170">
    <property type="entry name" value="PBP/GOBP"/>
</dbReference>
<name>A0A6P7G1Q8_DIAVI</name>
<proteinExistence type="predicted"/>
<dbReference type="SMART" id="SM00708">
    <property type="entry name" value="PhBP"/>
    <property type="match status" value="1"/>
</dbReference>
<dbReference type="GO" id="GO:0005549">
    <property type="term" value="F:odorant binding"/>
    <property type="evidence" value="ECO:0007669"/>
    <property type="project" value="InterPro"/>
</dbReference>
<organism evidence="2">
    <name type="scientific">Diabrotica virgifera virgifera</name>
    <name type="common">western corn rootworm</name>
    <dbReference type="NCBI Taxonomy" id="50390"/>
    <lineage>
        <taxon>Eukaryota</taxon>
        <taxon>Metazoa</taxon>
        <taxon>Ecdysozoa</taxon>
        <taxon>Arthropoda</taxon>
        <taxon>Hexapoda</taxon>
        <taxon>Insecta</taxon>
        <taxon>Pterygota</taxon>
        <taxon>Neoptera</taxon>
        <taxon>Endopterygota</taxon>
        <taxon>Coleoptera</taxon>
        <taxon>Polyphaga</taxon>
        <taxon>Cucujiformia</taxon>
        <taxon>Chrysomeloidea</taxon>
        <taxon>Chrysomelidae</taxon>
        <taxon>Galerucinae</taxon>
        <taxon>Diabroticina</taxon>
        <taxon>Diabroticites</taxon>
        <taxon>Diabrotica</taxon>
    </lineage>
</organism>
<dbReference type="Gene3D" id="1.10.238.20">
    <property type="entry name" value="Pheromone/general odorant binding protein domain"/>
    <property type="match status" value="1"/>
</dbReference>
<protein>
    <submittedName>
        <fullName evidence="2">Uncharacterized protein LOC114332966</fullName>
    </submittedName>
</protein>
<dbReference type="CDD" id="cd23992">
    <property type="entry name" value="PBP_GOBP"/>
    <property type="match status" value="1"/>
</dbReference>
<evidence type="ECO:0000313" key="2">
    <source>
        <dbReference type="RefSeq" id="XP_028138575.1"/>
    </source>
</evidence>
<dbReference type="Pfam" id="PF01395">
    <property type="entry name" value="PBP_GOBP"/>
    <property type="match status" value="1"/>
</dbReference>
<feature type="chain" id="PRO_5027878997" evidence="1">
    <location>
        <begin position="17"/>
        <end position="118"/>
    </location>
</feature>